<evidence type="ECO:0000259" key="1">
    <source>
        <dbReference type="Pfam" id="PF01965"/>
    </source>
</evidence>
<dbReference type="RefSeq" id="XP_016246570.1">
    <property type="nucleotide sequence ID" value="XM_016396714.1"/>
</dbReference>
<feature type="domain" description="DJ-1/PfpI" evidence="1">
    <location>
        <begin position="70"/>
        <end position="189"/>
    </location>
</feature>
<keyword evidence="3" id="KW-1185">Reference proteome</keyword>
<organism evidence="2 3">
    <name type="scientific">Cladophialophora immunda</name>
    <dbReference type="NCBI Taxonomy" id="569365"/>
    <lineage>
        <taxon>Eukaryota</taxon>
        <taxon>Fungi</taxon>
        <taxon>Dikarya</taxon>
        <taxon>Ascomycota</taxon>
        <taxon>Pezizomycotina</taxon>
        <taxon>Eurotiomycetes</taxon>
        <taxon>Chaetothyriomycetidae</taxon>
        <taxon>Chaetothyriales</taxon>
        <taxon>Herpotrichiellaceae</taxon>
        <taxon>Cladophialophora</taxon>
    </lineage>
</organism>
<dbReference type="EMBL" id="KN847044">
    <property type="protein sequence ID" value="KIW26354.1"/>
    <property type="molecule type" value="Genomic_DNA"/>
</dbReference>
<dbReference type="SUPFAM" id="SSF52317">
    <property type="entry name" value="Class I glutamine amidotransferase-like"/>
    <property type="match status" value="1"/>
</dbReference>
<accession>A0A0D2CRY0</accession>
<dbReference type="InterPro" id="IPR052158">
    <property type="entry name" value="INH-QAR"/>
</dbReference>
<dbReference type="OrthoDB" id="543156at2759"/>
<dbReference type="STRING" id="569365.A0A0D2CRY0"/>
<dbReference type="VEuPathDB" id="FungiDB:PV07_09454"/>
<dbReference type="Pfam" id="PF01965">
    <property type="entry name" value="DJ-1_PfpI"/>
    <property type="match status" value="1"/>
</dbReference>
<name>A0A0D2CRY0_9EURO</name>
<dbReference type="PANTHER" id="PTHR43130">
    <property type="entry name" value="ARAC-FAMILY TRANSCRIPTIONAL REGULATOR"/>
    <property type="match status" value="1"/>
</dbReference>
<proteinExistence type="predicted"/>
<dbReference type="Gene3D" id="3.40.50.880">
    <property type="match status" value="1"/>
</dbReference>
<dbReference type="HOGENOM" id="CLU_000445_44_8_1"/>
<dbReference type="AlphaFoldDB" id="A0A0D2CRY0"/>
<sequence length="236" mass="25866">MAPFHIGALVYNYQAIDVIGPFDLLNSSGKALLNAMSFFIPIDKKVLSDAPEFVFHHIGETLDPVHLLTSSVTIVPNTTVEDCPDLDALLIGGPNVADFELSPKYADFIRRHVAAGKLLFTICTGAGVVASTGALDGRTATINNQEFHWTKKQYPKVNWTKDKKWVVDGNIWTGSGAVAGMDMIAHWIKENYGLDVMTQGTSGLDYEPRDIDGAFDTVLKQRYDASGKRLPAHIFP</sequence>
<dbReference type="Proteomes" id="UP000054466">
    <property type="component" value="Unassembled WGS sequence"/>
</dbReference>
<evidence type="ECO:0000313" key="3">
    <source>
        <dbReference type="Proteomes" id="UP000054466"/>
    </source>
</evidence>
<reference evidence="2 3" key="1">
    <citation type="submission" date="2015-01" db="EMBL/GenBank/DDBJ databases">
        <title>The Genome Sequence of Cladophialophora immunda CBS83496.</title>
        <authorList>
            <consortium name="The Broad Institute Genomics Platform"/>
            <person name="Cuomo C."/>
            <person name="de Hoog S."/>
            <person name="Gorbushina A."/>
            <person name="Stielow B."/>
            <person name="Teixiera M."/>
            <person name="Abouelleil A."/>
            <person name="Chapman S.B."/>
            <person name="Priest M."/>
            <person name="Young S.K."/>
            <person name="Wortman J."/>
            <person name="Nusbaum C."/>
            <person name="Birren B."/>
        </authorList>
    </citation>
    <scope>NUCLEOTIDE SEQUENCE [LARGE SCALE GENOMIC DNA]</scope>
    <source>
        <strain evidence="2 3">CBS 83496</strain>
    </source>
</reference>
<dbReference type="GeneID" id="27348648"/>
<dbReference type="InterPro" id="IPR002818">
    <property type="entry name" value="DJ-1/PfpI"/>
</dbReference>
<dbReference type="PANTHER" id="PTHR43130:SF7">
    <property type="entry name" value="DJ-1_PFPI DOMAIN-CONTAINING PROTEIN"/>
    <property type="match status" value="1"/>
</dbReference>
<protein>
    <recommendedName>
        <fullName evidence="1">DJ-1/PfpI domain-containing protein</fullName>
    </recommendedName>
</protein>
<gene>
    <name evidence="2" type="ORF">PV07_09454</name>
</gene>
<evidence type="ECO:0000313" key="2">
    <source>
        <dbReference type="EMBL" id="KIW26354.1"/>
    </source>
</evidence>
<dbReference type="InterPro" id="IPR029062">
    <property type="entry name" value="Class_I_gatase-like"/>
</dbReference>
<dbReference type="CDD" id="cd03139">
    <property type="entry name" value="GATase1_PfpI_2"/>
    <property type="match status" value="1"/>
</dbReference>